<dbReference type="Gene3D" id="3.30.1870.10">
    <property type="entry name" value="EreA-like, domain 2"/>
    <property type="match status" value="1"/>
</dbReference>
<protein>
    <submittedName>
        <fullName evidence="1">Succinoglycan biosynthesis</fullName>
    </submittedName>
</protein>
<dbReference type="Gene3D" id="3.40.1660.10">
    <property type="entry name" value="EreA-like (biosynthetic domain)"/>
    <property type="match status" value="1"/>
</dbReference>
<dbReference type="InterPro" id="IPR052036">
    <property type="entry name" value="Hydrolase/PRTase-associated"/>
</dbReference>
<dbReference type="Pfam" id="PF05139">
    <property type="entry name" value="Erythro_esteras"/>
    <property type="match status" value="1"/>
</dbReference>
<comment type="caution">
    <text evidence="1">The sequence shown here is derived from an EMBL/GenBank/DDBJ whole genome shotgun (WGS) entry which is preliminary data.</text>
</comment>
<dbReference type="GO" id="GO:0046677">
    <property type="term" value="P:response to antibiotic"/>
    <property type="evidence" value="ECO:0007669"/>
    <property type="project" value="InterPro"/>
</dbReference>
<accession>A0A919CA34</accession>
<dbReference type="PANTHER" id="PTHR31299:SF0">
    <property type="entry name" value="ESTERASE, PUTATIVE (AFU_ORTHOLOGUE AFUA_1G05850)-RELATED"/>
    <property type="match status" value="1"/>
</dbReference>
<organism evidence="1 2">
    <name type="scientific">Streptomyces finlayi</name>
    <dbReference type="NCBI Taxonomy" id="67296"/>
    <lineage>
        <taxon>Bacteria</taxon>
        <taxon>Bacillati</taxon>
        <taxon>Actinomycetota</taxon>
        <taxon>Actinomycetes</taxon>
        <taxon>Kitasatosporales</taxon>
        <taxon>Streptomycetaceae</taxon>
        <taxon>Streptomyces</taxon>
    </lineage>
</organism>
<gene>
    <name evidence="1" type="ORF">GCM10010334_25400</name>
</gene>
<evidence type="ECO:0000313" key="1">
    <source>
        <dbReference type="EMBL" id="GHC90943.1"/>
    </source>
</evidence>
<proteinExistence type="predicted"/>
<reference evidence="1" key="2">
    <citation type="submission" date="2020-09" db="EMBL/GenBank/DDBJ databases">
        <authorList>
            <person name="Sun Q."/>
            <person name="Ohkuma M."/>
        </authorList>
    </citation>
    <scope>NUCLEOTIDE SEQUENCE</scope>
    <source>
        <strain evidence="1">JCM 4637</strain>
    </source>
</reference>
<sequence>MPLPSPDPTTASLARAAVPLRSLSADAPTTDLQPLRQVLDGVRIIGLGEATHGTREFFRLKHRLLAFLVRELGCTALAMEASESAAPAVDAYVRSGVGSAEQAVAGLGFWTWQTREVLAMVEWMRTYNRQRPASERVRFLGIDPQKCGPSLTALDTLLGRLPAPERNRATALLAPLHTLATAHPGSQPDPERQLVRGAEELSRLLTPYGSDAARHARNLVRAADLVTRPRQHTDPEQTVFAVRDRYMADALEAEPSAKIALWAHNGHIGTTHHGGGALRPLGSHLRDRHGDAYYALALLFGSGAFRARRTLPGPWQNRRARTRDAKVPSHRIGPPAPNTVEAQLASATPTDHFLDLRTAPEPVRAWAAVPHPHRSFGAMVPRWTYHLHHTPVTLTATYDGLAYIAASSPSEPFPHPTA</sequence>
<dbReference type="Gene3D" id="1.20.1440.30">
    <property type="entry name" value="Biosynthetic Protein domain"/>
    <property type="match status" value="1"/>
</dbReference>
<dbReference type="CDD" id="cd14728">
    <property type="entry name" value="Ere-like"/>
    <property type="match status" value="1"/>
</dbReference>
<reference evidence="1" key="1">
    <citation type="journal article" date="2014" name="Int. J. Syst. Evol. Microbiol.">
        <title>Complete genome sequence of Corynebacterium casei LMG S-19264T (=DSM 44701T), isolated from a smear-ripened cheese.</title>
        <authorList>
            <consortium name="US DOE Joint Genome Institute (JGI-PGF)"/>
            <person name="Walter F."/>
            <person name="Albersmeier A."/>
            <person name="Kalinowski J."/>
            <person name="Ruckert C."/>
        </authorList>
    </citation>
    <scope>NUCLEOTIDE SEQUENCE</scope>
    <source>
        <strain evidence="1">JCM 4637</strain>
    </source>
</reference>
<dbReference type="EMBL" id="BMVC01000004">
    <property type="protein sequence ID" value="GHC90943.1"/>
    <property type="molecule type" value="Genomic_DNA"/>
</dbReference>
<name>A0A919CA34_9ACTN</name>
<dbReference type="PANTHER" id="PTHR31299">
    <property type="entry name" value="ESTERASE, PUTATIVE (AFU_ORTHOLOGUE AFUA_1G05850)-RELATED"/>
    <property type="match status" value="1"/>
</dbReference>
<evidence type="ECO:0000313" key="2">
    <source>
        <dbReference type="Proteomes" id="UP000638353"/>
    </source>
</evidence>
<dbReference type="InterPro" id="IPR007815">
    <property type="entry name" value="Emycin_Estase"/>
</dbReference>
<dbReference type="SUPFAM" id="SSF159501">
    <property type="entry name" value="EreA/ChaN-like"/>
    <property type="match status" value="1"/>
</dbReference>
<dbReference type="RefSeq" id="WP_189823662.1">
    <property type="nucleotide sequence ID" value="NZ_BMVC01000004.1"/>
</dbReference>
<dbReference type="Proteomes" id="UP000638353">
    <property type="component" value="Unassembled WGS sequence"/>
</dbReference>
<dbReference type="AlphaFoldDB" id="A0A919CA34"/>